<keyword evidence="2" id="KW-0472">Membrane</keyword>
<dbReference type="InterPro" id="IPR050882">
    <property type="entry name" value="Prepilin_peptidase/N-MTase"/>
</dbReference>
<organism evidence="4 5">
    <name type="scientific">Asanoa iriomotensis</name>
    <dbReference type="NCBI Taxonomy" id="234613"/>
    <lineage>
        <taxon>Bacteria</taxon>
        <taxon>Bacillati</taxon>
        <taxon>Actinomycetota</taxon>
        <taxon>Actinomycetes</taxon>
        <taxon>Micromonosporales</taxon>
        <taxon>Micromonosporaceae</taxon>
        <taxon>Asanoa</taxon>
    </lineage>
</organism>
<feature type="domain" description="Prepilin type IV endopeptidase peptidase" evidence="3">
    <location>
        <begin position="112"/>
        <end position="213"/>
    </location>
</feature>
<evidence type="ECO:0000313" key="5">
    <source>
        <dbReference type="Proteomes" id="UP000624325"/>
    </source>
</evidence>
<reference evidence="4 5" key="1">
    <citation type="submission" date="2021-01" db="EMBL/GenBank/DDBJ databases">
        <title>Whole genome shotgun sequence of Asanoa iriomotensis NBRC 100142.</title>
        <authorList>
            <person name="Komaki H."/>
            <person name="Tamura T."/>
        </authorList>
    </citation>
    <scope>NUCLEOTIDE SEQUENCE [LARGE SCALE GENOMIC DNA]</scope>
    <source>
        <strain evidence="4 5">NBRC 100142</strain>
    </source>
</reference>
<keyword evidence="2" id="KW-0812">Transmembrane</keyword>
<proteinExistence type="inferred from homology"/>
<protein>
    <submittedName>
        <fullName evidence="4">Prepilin peptidase</fullName>
    </submittedName>
</protein>
<dbReference type="InterPro" id="IPR000045">
    <property type="entry name" value="Prepilin_IV_endopep_pep"/>
</dbReference>
<dbReference type="PANTHER" id="PTHR30487:SF0">
    <property type="entry name" value="PREPILIN LEADER PEPTIDASE_N-METHYLTRANSFERASE-RELATED"/>
    <property type="match status" value="1"/>
</dbReference>
<feature type="transmembrane region" description="Helical" evidence="2">
    <location>
        <begin position="109"/>
        <end position="128"/>
    </location>
</feature>
<dbReference type="Pfam" id="PF01478">
    <property type="entry name" value="Peptidase_A24"/>
    <property type="match status" value="1"/>
</dbReference>
<name>A0ABQ4BZ35_9ACTN</name>
<evidence type="ECO:0000256" key="1">
    <source>
        <dbReference type="ARBA" id="ARBA00005801"/>
    </source>
</evidence>
<comment type="similarity">
    <text evidence="1">Belongs to the peptidase A24 family.</text>
</comment>
<comment type="caution">
    <text evidence="4">The sequence shown here is derived from an EMBL/GenBank/DDBJ whole genome shotgun (WGS) entry which is preliminary data.</text>
</comment>
<dbReference type="Gene3D" id="1.20.120.1220">
    <property type="match status" value="1"/>
</dbReference>
<dbReference type="PANTHER" id="PTHR30487">
    <property type="entry name" value="TYPE 4 PREPILIN-LIKE PROTEINS LEADER PEPTIDE-PROCESSING ENZYME"/>
    <property type="match status" value="1"/>
</dbReference>
<feature type="transmembrane region" description="Helical" evidence="2">
    <location>
        <begin position="202"/>
        <end position="227"/>
    </location>
</feature>
<feature type="transmembrane region" description="Helical" evidence="2">
    <location>
        <begin position="134"/>
        <end position="152"/>
    </location>
</feature>
<dbReference type="EMBL" id="BONC01000006">
    <property type="protein sequence ID" value="GIF55315.1"/>
    <property type="molecule type" value="Genomic_DNA"/>
</dbReference>
<keyword evidence="5" id="KW-1185">Reference proteome</keyword>
<feature type="transmembrane region" description="Helical" evidence="2">
    <location>
        <begin position="84"/>
        <end position="102"/>
    </location>
</feature>
<gene>
    <name evidence="4" type="ORF">Air01nite_14100</name>
</gene>
<keyword evidence="2" id="KW-1133">Transmembrane helix</keyword>
<dbReference type="Proteomes" id="UP000624325">
    <property type="component" value="Unassembled WGS sequence"/>
</dbReference>
<evidence type="ECO:0000313" key="4">
    <source>
        <dbReference type="EMBL" id="GIF55315.1"/>
    </source>
</evidence>
<accession>A0ABQ4BZ35</accession>
<evidence type="ECO:0000256" key="2">
    <source>
        <dbReference type="SAM" id="Phobius"/>
    </source>
</evidence>
<feature type="transmembrane region" description="Helical" evidence="2">
    <location>
        <begin position="164"/>
        <end position="182"/>
    </location>
</feature>
<feature type="transmembrane region" description="Helical" evidence="2">
    <location>
        <begin position="239"/>
        <end position="256"/>
    </location>
</feature>
<sequence>MHQVGGYDARVSLALVVAAAVGGGCWGAVVPGLVSRYAVAWPEGEPQPPAWRRVCQHCGKDRPHWWLASGRCPGCGRAPAPNRWVTVPVTAALCAVIAAAVGPKAALPAFLLLSALAVPLAAVDLLVLRLPDPLVGALAAGGLVLLGGAALIDDNGAALARAGLAAVVCGAGYLIFALVMRAQMGFGDVKLGATLGLFLGWFGWPAVVAGVVLAPVVNLPLVLALLVTRRADRRAQAPFGPAMVAAALAAVVFGAVR</sequence>
<evidence type="ECO:0000259" key="3">
    <source>
        <dbReference type="Pfam" id="PF01478"/>
    </source>
</evidence>